<keyword evidence="3" id="KW-0560">Oxidoreductase</keyword>
<dbReference type="RefSeq" id="WP_346749889.1">
    <property type="nucleotide sequence ID" value="NZ_JAUJEA010000001.1"/>
</dbReference>
<keyword evidence="1" id="KW-0004">4Fe-4S</keyword>
<accession>A0ABT8KGM6</accession>
<dbReference type="InterPro" id="IPR001119">
    <property type="entry name" value="SLH_dom"/>
</dbReference>
<name>A0ABT8KGM6_9BACT</name>
<evidence type="ECO:0000256" key="4">
    <source>
        <dbReference type="ARBA" id="ARBA00023004"/>
    </source>
</evidence>
<evidence type="ECO:0000256" key="3">
    <source>
        <dbReference type="ARBA" id="ARBA00023002"/>
    </source>
</evidence>
<organism evidence="7 8">
    <name type="scientific">Splendidivirga corallicola</name>
    <dbReference type="NCBI Taxonomy" id="3051826"/>
    <lineage>
        <taxon>Bacteria</taxon>
        <taxon>Pseudomonadati</taxon>
        <taxon>Bacteroidota</taxon>
        <taxon>Cytophagia</taxon>
        <taxon>Cytophagales</taxon>
        <taxon>Splendidivirgaceae</taxon>
        <taxon>Splendidivirga</taxon>
    </lineage>
</organism>
<comment type="caution">
    <text evidence="7">The sequence shown here is derived from an EMBL/GenBank/DDBJ whole genome shotgun (WGS) entry which is preliminary data.</text>
</comment>
<dbReference type="InterPro" id="IPR036188">
    <property type="entry name" value="FAD/NAD-bd_sf"/>
</dbReference>
<dbReference type="PANTHER" id="PTHR43498:SF1">
    <property type="entry name" value="COB--COM HETERODISULFIDE REDUCTASE IRON-SULFUR SUBUNIT A"/>
    <property type="match status" value="1"/>
</dbReference>
<sequence length="642" mass="72002">MKDPKFQYNIMLFPRINYQCLIVALSIGSIMSCSNPKTVETELLIVGGGTSGFSAAIQAARQGIQVTIVEETHWLGGMLTAAGVSATDGNHKLPSGIWGEFRSELYNHYGGSKAVATGWVSNTQFEPWVGDSIMKAMVAKHPNITVFYGYHIISASNQNNKVTGAVFENEEGQKLIINSAIAIDATELGDLMALAGCEYTLGQDDRMETGEPSASDKSTPFIQDLTYVAVLKDYSPEKAPLVISPVNFDYTEFLGTCTAYESNEFPGKHTREQLITYGQLPNKHYMINWPIRGNDSYMNLVELTYEERQERLKEAKERTLAYVHLLQTELGFENLGLASGFNTADSLAIIPYHREGRRLRGMVDFRLDDLLFPFQDEERALYKQGISVGDYPLDHHHDKNELVVPEKFPSIPSFNVPYGSLVPQSIDGLLVAEKGISASHVVNGCTRLQPCVMLTGQAAGQAAAMCILNREQPRSLNLRALQQGLLEADCWLMPFVDINPGDEYFQSIQRVGLAGWMRGEGISVGWANETRFYPDSMVTRKALIEILRRIDDKIELSEDQQNTDQAITINNFLELAFEMVPSDDENSGKQQPIEYFIGKKLIEPLWREKTEEVIRRKDLALLLDQIFQPFQYDLFLKDSIIK</sequence>
<dbReference type="Pfam" id="PF12831">
    <property type="entry name" value="FAD_oxidored"/>
    <property type="match status" value="1"/>
</dbReference>
<dbReference type="Gene3D" id="3.50.50.60">
    <property type="entry name" value="FAD/NAD(P)-binding domain"/>
    <property type="match status" value="1"/>
</dbReference>
<keyword evidence="2" id="KW-0479">Metal-binding</keyword>
<dbReference type="PANTHER" id="PTHR43498">
    <property type="entry name" value="FERREDOXIN:COB-COM HETERODISULFIDE REDUCTASE SUBUNIT A"/>
    <property type="match status" value="1"/>
</dbReference>
<feature type="domain" description="SLH" evidence="6">
    <location>
        <begin position="491"/>
        <end position="561"/>
    </location>
</feature>
<dbReference type="InterPro" id="IPR039650">
    <property type="entry name" value="HdrA-like"/>
</dbReference>
<evidence type="ECO:0000313" key="7">
    <source>
        <dbReference type="EMBL" id="MDN5199857.1"/>
    </source>
</evidence>
<keyword evidence="4" id="KW-0408">Iron</keyword>
<dbReference type="PROSITE" id="PS51257">
    <property type="entry name" value="PROKAR_LIPOPROTEIN"/>
    <property type="match status" value="1"/>
</dbReference>
<evidence type="ECO:0000256" key="5">
    <source>
        <dbReference type="ARBA" id="ARBA00023014"/>
    </source>
</evidence>
<proteinExistence type="predicted"/>
<dbReference type="PROSITE" id="PS51272">
    <property type="entry name" value="SLH"/>
    <property type="match status" value="1"/>
</dbReference>
<gene>
    <name evidence="7" type="ORF">QQ008_00745</name>
</gene>
<keyword evidence="5" id="KW-0411">Iron-sulfur</keyword>
<reference evidence="7" key="1">
    <citation type="submission" date="2023-06" db="EMBL/GenBank/DDBJ databases">
        <title>Genomic of Parafulvivirga corallium.</title>
        <authorList>
            <person name="Wang G."/>
        </authorList>
    </citation>
    <scope>NUCLEOTIDE SEQUENCE</scope>
    <source>
        <strain evidence="7">BMA10</strain>
    </source>
</reference>
<evidence type="ECO:0000256" key="1">
    <source>
        <dbReference type="ARBA" id="ARBA00022485"/>
    </source>
</evidence>
<protein>
    <submittedName>
        <fullName evidence="7">FAD-dependent oxidoreductase</fullName>
    </submittedName>
</protein>
<evidence type="ECO:0000259" key="6">
    <source>
        <dbReference type="PROSITE" id="PS51272"/>
    </source>
</evidence>
<dbReference type="Proteomes" id="UP001172082">
    <property type="component" value="Unassembled WGS sequence"/>
</dbReference>
<evidence type="ECO:0000313" key="8">
    <source>
        <dbReference type="Proteomes" id="UP001172082"/>
    </source>
</evidence>
<dbReference type="PRINTS" id="PR00368">
    <property type="entry name" value="FADPNR"/>
</dbReference>
<dbReference type="SUPFAM" id="SSF51905">
    <property type="entry name" value="FAD/NAD(P)-binding domain"/>
    <property type="match status" value="1"/>
</dbReference>
<evidence type="ECO:0000256" key="2">
    <source>
        <dbReference type="ARBA" id="ARBA00022723"/>
    </source>
</evidence>
<keyword evidence="8" id="KW-1185">Reference proteome</keyword>
<dbReference type="EMBL" id="JAUJEA010000001">
    <property type="protein sequence ID" value="MDN5199857.1"/>
    <property type="molecule type" value="Genomic_DNA"/>
</dbReference>